<dbReference type="InterPro" id="IPR038627">
    <property type="entry name" value="YebG-like_sf"/>
</dbReference>
<dbReference type="Gene3D" id="1.10.10.710">
    <property type="entry name" value="PSPTO_1197 like"/>
    <property type="match status" value="1"/>
</dbReference>
<keyword evidence="3" id="KW-1185">Reference proteome</keyword>
<dbReference type="HOGENOM" id="CLU_146554_1_0_7"/>
<evidence type="ECO:0000256" key="1">
    <source>
        <dbReference type="SAM" id="MobiDB-lite"/>
    </source>
</evidence>
<organism evidence="2 3">
    <name type="scientific">Entotheonella factor</name>
    <dbReference type="NCBI Taxonomy" id="1429438"/>
    <lineage>
        <taxon>Bacteria</taxon>
        <taxon>Pseudomonadati</taxon>
        <taxon>Nitrospinota/Tectimicrobiota group</taxon>
        <taxon>Candidatus Tectimicrobiota</taxon>
        <taxon>Candidatus Entotheonellia</taxon>
        <taxon>Candidatus Entotheonellales</taxon>
        <taxon>Candidatus Entotheonellaceae</taxon>
        <taxon>Candidatus Entotheonella</taxon>
    </lineage>
</organism>
<feature type="compositionally biased region" description="Acidic residues" evidence="1">
    <location>
        <begin position="94"/>
        <end position="111"/>
    </location>
</feature>
<dbReference type="PATRIC" id="fig|1429438.4.peg.4590"/>
<feature type="compositionally biased region" description="Basic and acidic residues" evidence="1">
    <location>
        <begin position="83"/>
        <end position="92"/>
    </location>
</feature>
<proteinExistence type="predicted"/>
<dbReference type="EMBL" id="AZHW01000700">
    <property type="protein sequence ID" value="ETW97123.1"/>
    <property type="molecule type" value="Genomic_DNA"/>
</dbReference>
<dbReference type="AlphaFoldDB" id="W4LG97"/>
<feature type="region of interest" description="Disordered" evidence="1">
    <location>
        <begin position="83"/>
        <end position="126"/>
    </location>
</feature>
<evidence type="ECO:0008006" key="4">
    <source>
        <dbReference type="Google" id="ProtNLM"/>
    </source>
</evidence>
<name>W4LG97_ENTF1</name>
<dbReference type="Proteomes" id="UP000019141">
    <property type="component" value="Unassembled WGS sequence"/>
</dbReference>
<reference evidence="2 3" key="1">
    <citation type="journal article" date="2014" name="Nature">
        <title>An environmental bacterial taxon with a large and distinct metabolic repertoire.</title>
        <authorList>
            <person name="Wilson M.C."/>
            <person name="Mori T."/>
            <person name="Ruckert C."/>
            <person name="Uria A.R."/>
            <person name="Helf M.J."/>
            <person name="Takada K."/>
            <person name="Gernert C."/>
            <person name="Steffens U.A."/>
            <person name="Heycke N."/>
            <person name="Schmitt S."/>
            <person name="Rinke C."/>
            <person name="Helfrich E.J."/>
            <person name="Brachmann A.O."/>
            <person name="Gurgui C."/>
            <person name="Wakimoto T."/>
            <person name="Kracht M."/>
            <person name="Crusemann M."/>
            <person name="Hentschel U."/>
            <person name="Abe I."/>
            <person name="Matsunaga S."/>
            <person name="Kalinowski J."/>
            <person name="Takeyama H."/>
            <person name="Piel J."/>
        </authorList>
    </citation>
    <scope>NUCLEOTIDE SEQUENCE [LARGE SCALE GENOMIC DNA]</scope>
    <source>
        <strain evidence="3">TSY1</strain>
    </source>
</reference>
<dbReference type="Pfam" id="PF07130">
    <property type="entry name" value="YebG"/>
    <property type="match status" value="1"/>
</dbReference>
<sequence>MAVIVKYVVVRDGKEDMIFTTKKEADAYDKMLDIAEQLHEFLQTSEIDIAAEQLDDLTFFMAQHRDQIGSILKGVAPDAAKKTRASKDKVEAAAEVESEVDEPAAAEEEPAEAPSGPRAAKSRAAA</sequence>
<protein>
    <recommendedName>
        <fullName evidence="4">YebG family protein</fullName>
    </recommendedName>
</protein>
<evidence type="ECO:0000313" key="2">
    <source>
        <dbReference type="EMBL" id="ETW97123.1"/>
    </source>
</evidence>
<accession>W4LG97</accession>
<dbReference type="InterPro" id="IPR009813">
    <property type="entry name" value="Uncharacterised_YebG"/>
</dbReference>
<comment type="caution">
    <text evidence="2">The sequence shown here is derived from an EMBL/GenBank/DDBJ whole genome shotgun (WGS) entry which is preliminary data.</text>
</comment>
<evidence type="ECO:0000313" key="3">
    <source>
        <dbReference type="Proteomes" id="UP000019141"/>
    </source>
</evidence>
<gene>
    <name evidence="2" type="ORF">ETSY1_23890</name>
</gene>